<keyword evidence="2" id="KW-0963">Cytoplasm</keyword>
<evidence type="ECO:0000313" key="4">
    <source>
        <dbReference type="EMBL" id="GAA6168181.1"/>
    </source>
</evidence>
<keyword evidence="5" id="KW-1185">Reference proteome</keyword>
<protein>
    <recommendedName>
        <fullName evidence="3">Sulfurtransferase</fullName>
        <ecNumber evidence="3">2.8.1.-</ecNumber>
    </recommendedName>
</protein>
<accession>A0ABQ0A982</accession>
<organism evidence="4 5">
    <name type="scientific">Sessilibacter corallicola</name>
    <dbReference type="NCBI Taxonomy" id="2904075"/>
    <lineage>
        <taxon>Bacteria</taxon>
        <taxon>Pseudomonadati</taxon>
        <taxon>Pseudomonadota</taxon>
        <taxon>Gammaproteobacteria</taxon>
        <taxon>Cellvibrionales</taxon>
        <taxon>Cellvibrionaceae</taxon>
        <taxon>Sessilibacter</taxon>
    </lineage>
</organism>
<comment type="subcellular location">
    <subcellularLocation>
        <location evidence="1">Cytoplasm</location>
    </subcellularLocation>
</comment>
<dbReference type="Gene3D" id="1.10.10.370">
    <property type="entry name" value="DsrC-like protein, C-terminal domain"/>
    <property type="match status" value="1"/>
</dbReference>
<dbReference type="RefSeq" id="WP_353302855.1">
    <property type="nucleotide sequence ID" value="NZ_BAABWN010000006.1"/>
</dbReference>
<comment type="similarity">
    <text evidence="3">Belongs to the dsrC/tusE family.</text>
</comment>
<sequence>MTQTLNVNDKEILLDDVGFLKNLEDWNEDIANAFAREENIQLSEAHWEVIHLLREFYQQFEISPAMRILVKQVKQKLGDEKGKSVYLLKLFPESPARVASRIAGLPKPTNCL</sequence>
<proteinExistence type="inferred from homology"/>
<evidence type="ECO:0000313" key="5">
    <source>
        <dbReference type="Proteomes" id="UP001465153"/>
    </source>
</evidence>
<comment type="function">
    <text evidence="3">Part of a sulfur-relay system.</text>
</comment>
<dbReference type="Proteomes" id="UP001465153">
    <property type="component" value="Unassembled WGS sequence"/>
</dbReference>
<evidence type="ECO:0000256" key="2">
    <source>
        <dbReference type="ARBA" id="ARBA00022490"/>
    </source>
</evidence>
<dbReference type="PIRSF" id="PIRSF006223">
    <property type="entry name" value="DsrC_TusE"/>
    <property type="match status" value="1"/>
</dbReference>
<dbReference type="NCBIfam" id="TIGR03342">
    <property type="entry name" value="dsrC_tusE_dsvC"/>
    <property type="match status" value="1"/>
</dbReference>
<gene>
    <name evidence="4" type="ORF">NBRC116591_19920</name>
</gene>
<evidence type="ECO:0000256" key="3">
    <source>
        <dbReference type="PIRNR" id="PIRNR006223"/>
    </source>
</evidence>
<comment type="caution">
    <text evidence="4">The sequence shown here is derived from an EMBL/GenBank/DDBJ whole genome shotgun (WGS) entry which is preliminary data.</text>
</comment>
<dbReference type="InterPro" id="IPR025526">
    <property type="entry name" value="DsrC-like_dom_sf"/>
</dbReference>
<evidence type="ECO:0000256" key="1">
    <source>
        <dbReference type="ARBA" id="ARBA00004496"/>
    </source>
</evidence>
<dbReference type="Pfam" id="PF04358">
    <property type="entry name" value="DsrC"/>
    <property type="match status" value="1"/>
</dbReference>
<dbReference type="PANTHER" id="PTHR37010">
    <property type="entry name" value="SULFURTRANSFERASE TUSE"/>
    <property type="match status" value="1"/>
</dbReference>
<dbReference type="SUPFAM" id="SSF69721">
    <property type="entry name" value="DsrC, the gamma subunit of dissimilatory sulfite reductase"/>
    <property type="match status" value="1"/>
</dbReference>
<dbReference type="EMBL" id="BAABWN010000006">
    <property type="protein sequence ID" value="GAA6168181.1"/>
    <property type="molecule type" value="Genomic_DNA"/>
</dbReference>
<dbReference type="PANTHER" id="PTHR37010:SF1">
    <property type="entry name" value="SULFURTRANSFERASE TUSE"/>
    <property type="match status" value="1"/>
</dbReference>
<dbReference type="InterPro" id="IPR042072">
    <property type="entry name" value="DsrC-like_C"/>
</dbReference>
<dbReference type="InterPro" id="IPR043163">
    <property type="entry name" value="DsrC-like_N"/>
</dbReference>
<dbReference type="Gene3D" id="3.30.1420.10">
    <property type="match status" value="1"/>
</dbReference>
<dbReference type="EC" id="2.8.1.-" evidence="3"/>
<keyword evidence="3" id="KW-0808">Transferase</keyword>
<name>A0ABQ0A982_9GAMM</name>
<reference evidence="4 5" key="1">
    <citation type="submission" date="2024-04" db="EMBL/GenBank/DDBJ databases">
        <title>Draft genome sequence of Sessilibacter corallicola NBRC 116591.</title>
        <authorList>
            <person name="Miyakawa T."/>
            <person name="Kusuya Y."/>
            <person name="Miura T."/>
        </authorList>
    </citation>
    <scope>NUCLEOTIDE SEQUENCE [LARGE SCALE GENOMIC DNA]</scope>
    <source>
        <strain evidence="4 5">KU-00831-HH</strain>
    </source>
</reference>
<dbReference type="InterPro" id="IPR007453">
    <property type="entry name" value="DsrC/TusE"/>
</dbReference>